<accession>A0A1M7QC34</accession>
<keyword evidence="4" id="KW-1185">Reference proteome</keyword>
<evidence type="ECO:0000313" key="3">
    <source>
        <dbReference type="EMBL" id="SHN28079.1"/>
    </source>
</evidence>
<sequence>MAEGPKAPVADSEPLTPAAAEHRLPVGVQIGVALLFLYLVLGYFDRRFLLLRRRNPKAPKDTEDAGLDLVHEHTRR</sequence>
<dbReference type="STRING" id="134849.SAMN05443668_104430"/>
<protein>
    <submittedName>
        <fullName evidence="3">Uncharacterized protein</fullName>
    </submittedName>
</protein>
<dbReference type="Proteomes" id="UP000184440">
    <property type="component" value="Unassembled WGS sequence"/>
</dbReference>
<reference evidence="3 4" key="1">
    <citation type="submission" date="2016-11" db="EMBL/GenBank/DDBJ databases">
        <authorList>
            <person name="Jaros S."/>
            <person name="Januszkiewicz K."/>
            <person name="Wedrychowicz H."/>
        </authorList>
    </citation>
    <scope>NUCLEOTIDE SEQUENCE [LARGE SCALE GENOMIC DNA]</scope>
    <source>
        <strain evidence="3 4">DSM 46144</strain>
    </source>
</reference>
<evidence type="ECO:0000256" key="2">
    <source>
        <dbReference type="SAM" id="Phobius"/>
    </source>
</evidence>
<dbReference type="AlphaFoldDB" id="A0A1M7QC34"/>
<proteinExistence type="predicted"/>
<feature type="compositionally biased region" description="Basic and acidic residues" evidence="1">
    <location>
        <begin position="58"/>
        <end position="76"/>
    </location>
</feature>
<name>A0A1M7QC34_9ACTN</name>
<organism evidence="3 4">
    <name type="scientific">Cryptosporangium aurantiacum</name>
    <dbReference type="NCBI Taxonomy" id="134849"/>
    <lineage>
        <taxon>Bacteria</taxon>
        <taxon>Bacillati</taxon>
        <taxon>Actinomycetota</taxon>
        <taxon>Actinomycetes</taxon>
        <taxon>Cryptosporangiales</taxon>
        <taxon>Cryptosporangiaceae</taxon>
        <taxon>Cryptosporangium</taxon>
    </lineage>
</organism>
<feature type="region of interest" description="Disordered" evidence="1">
    <location>
        <begin position="55"/>
        <end position="76"/>
    </location>
</feature>
<evidence type="ECO:0000313" key="4">
    <source>
        <dbReference type="Proteomes" id="UP000184440"/>
    </source>
</evidence>
<evidence type="ECO:0000256" key="1">
    <source>
        <dbReference type="SAM" id="MobiDB-lite"/>
    </source>
</evidence>
<dbReference type="EMBL" id="FRCS01000004">
    <property type="protein sequence ID" value="SHN28079.1"/>
    <property type="molecule type" value="Genomic_DNA"/>
</dbReference>
<gene>
    <name evidence="3" type="ORF">SAMN05443668_104430</name>
</gene>
<keyword evidence="2" id="KW-1133">Transmembrane helix</keyword>
<keyword evidence="2" id="KW-0812">Transmembrane</keyword>
<feature type="transmembrane region" description="Helical" evidence="2">
    <location>
        <begin position="24"/>
        <end position="44"/>
    </location>
</feature>
<keyword evidence="2" id="KW-0472">Membrane</keyword>